<evidence type="ECO:0000256" key="2">
    <source>
        <dbReference type="ARBA" id="ARBA00022692"/>
    </source>
</evidence>
<sequence length="327" mass="35740">MVYSEKFMKLFSATLYGGVSFLIMVVNKLVLTSYNFPSPMVLGLGQMLAAIVVLSALRGLRIIDFAPLSLSVVSKVFPLPLFYVGNLVSGFIGTKRLSLPMFTVLRRFSIVMTMLGEFYILRIVAPPKIVASVLAMVGGAIIAAVDDLGFDVEGYTSVLLNDCFTAANGVYTRKKLDAKDLGKYGLLFYNALLMLPPLLIIAALTGDLERCLHFAGWTDPVFVMFFFASCVMGFVLMYSTLLCTAHNSALTTTIVGCLKNMMTTYMGMYIGGDYAFSVSNFVGLNISMAGSLIYSYLTFVDQKPVSGELSVDKESLIHPEELKVVRS</sequence>
<dbReference type="Proteomes" id="UP000192247">
    <property type="component" value="Unassembled WGS sequence"/>
</dbReference>
<keyword evidence="3 5" id="KW-1133">Transmembrane helix</keyword>
<dbReference type="InterPro" id="IPR004853">
    <property type="entry name" value="Sugar_P_trans_dom"/>
</dbReference>
<evidence type="ECO:0000313" key="8">
    <source>
        <dbReference type="Proteomes" id="UP000192247"/>
    </source>
</evidence>
<dbReference type="Pfam" id="PF03151">
    <property type="entry name" value="TPT"/>
    <property type="match status" value="1"/>
</dbReference>
<keyword evidence="8" id="KW-1185">Reference proteome</keyword>
<feature type="transmembrane region" description="Helical" evidence="5">
    <location>
        <begin position="220"/>
        <end position="241"/>
    </location>
</feature>
<keyword evidence="2 5" id="KW-0812">Transmembrane</keyword>
<dbReference type="OrthoDB" id="417037at2759"/>
<feature type="transmembrane region" description="Helical" evidence="5">
    <location>
        <begin position="7"/>
        <end position="26"/>
    </location>
</feature>
<gene>
    <name evidence="7" type="ORF">BIW11_10705</name>
</gene>
<feature type="transmembrane region" description="Helical" evidence="5">
    <location>
        <begin position="186"/>
        <end position="208"/>
    </location>
</feature>
<feature type="transmembrane region" description="Helical" evidence="5">
    <location>
        <begin position="274"/>
        <end position="297"/>
    </location>
</feature>
<reference evidence="7 8" key="1">
    <citation type="journal article" date="2017" name="Gigascience">
        <title>Draft genome of the honey bee ectoparasitic mite, Tropilaelaps mercedesae, is shaped by the parasitic life history.</title>
        <authorList>
            <person name="Dong X."/>
            <person name="Armstrong S.D."/>
            <person name="Xia D."/>
            <person name="Makepeace B.L."/>
            <person name="Darby A.C."/>
            <person name="Kadowaki T."/>
        </authorList>
    </citation>
    <scope>NUCLEOTIDE SEQUENCE [LARGE SCALE GENOMIC DNA]</scope>
    <source>
        <strain evidence="7">Wuxi-XJTLU</strain>
    </source>
</reference>
<feature type="domain" description="Sugar phosphate transporter" evidence="6">
    <location>
        <begin position="19"/>
        <end position="295"/>
    </location>
</feature>
<dbReference type="InParanoid" id="A0A1V9XEE2"/>
<evidence type="ECO:0000313" key="7">
    <source>
        <dbReference type="EMBL" id="OQR71907.1"/>
    </source>
</evidence>
<evidence type="ECO:0000256" key="3">
    <source>
        <dbReference type="ARBA" id="ARBA00022989"/>
    </source>
</evidence>
<evidence type="ECO:0000256" key="4">
    <source>
        <dbReference type="ARBA" id="ARBA00023136"/>
    </source>
</evidence>
<protein>
    <submittedName>
        <fullName evidence="7">UDP-glucuronic acid/UDP-N-acetylgalactosamine transporter-like</fullName>
    </submittedName>
</protein>
<dbReference type="AlphaFoldDB" id="A0A1V9XEE2"/>
<accession>A0A1V9XEE2</accession>
<dbReference type="InterPro" id="IPR050186">
    <property type="entry name" value="TPT_transporter"/>
</dbReference>
<proteinExistence type="predicted"/>
<dbReference type="STRING" id="418985.A0A1V9XEE2"/>
<name>A0A1V9XEE2_9ACAR</name>
<dbReference type="PANTHER" id="PTHR11132">
    <property type="entry name" value="SOLUTE CARRIER FAMILY 35"/>
    <property type="match status" value="1"/>
</dbReference>
<dbReference type="FunCoup" id="A0A1V9XEE2">
    <property type="interactions" value="340"/>
</dbReference>
<evidence type="ECO:0000259" key="6">
    <source>
        <dbReference type="Pfam" id="PF03151"/>
    </source>
</evidence>
<dbReference type="GO" id="GO:0016020">
    <property type="term" value="C:membrane"/>
    <property type="evidence" value="ECO:0007669"/>
    <property type="project" value="UniProtKB-SubCell"/>
</dbReference>
<comment type="subcellular location">
    <subcellularLocation>
        <location evidence="1">Membrane</location>
        <topology evidence="1">Multi-pass membrane protein</topology>
    </subcellularLocation>
</comment>
<feature type="transmembrane region" description="Helical" evidence="5">
    <location>
        <begin position="38"/>
        <end position="60"/>
    </location>
</feature>
<keyword evidence="4 5" id="KW-0472">Membrane</keyword>
<evidence type="ECO:0000256" key="5">
    <source>
        <dbReference type="SAM" id="Phobius"/>
    </source>
</evidence>
<evidence type="ECO:0000256" key="1">
    <source>
        <dbReference type="ARBA" id="ARBA00004141"/>
    </source>
</evidence>
<dbReference type="EMBL" id="MNPL01013167">
    <property type="protein sequence ID" value="OQR71907.1"/>
    <property type="molecule type" value="Genomic_DNA"/>
</dbReference>
<feature type="transmembrane region" description="Helical" evidence="5">
    <location>
        <begin position="128"/>
        <end position="145"/>
    </location>
</feature>
<feature type="transmembrane region" description="Helical" evidence="5">
    <location>
        <begin position="72"/>
        <end position="92"/>
    </location>
</feature>
<comment type="caution">
    <text evidence="7">The sequence shown here is derived from an EMBL/GenBank/DDBJ whole genome shotgun (WGS) entry which is preliminary data.</text>
</comment>
<organism evidence="7 8">
    <name type="scientific">Tropilaelaps mercedesae</name>
    <dbReference type="NCBI Taxonomy" id="418985"/>
    <lineage>
        <taxon>Eukaryota</taxon>
        <taxon>Metazoa</taxon>
        <taxon>Ecdysozoa</taxon>
        <taxon>Arthropoda</taxon>
        <taxon>Chelicerata</taxon>
        <taxon>Arachnida</taxon>
        <taxon>Acari</taxon>
        <taxon>Parasitiformes</taxon>
        <taxon>Mesostigmata</taxon>
        <taxon>Gamasina</taxon>
        <taxon>Dermanyssoidea</taxon>
        <taxon>Laelapidae</taxon>
        <taxon>Tropilaelaps</taxon>
    </lineage>
</organism>